<evidence type="ECO:0000256" key="3">
    <source>
        <dbReference type="ARBA" id="ARBA00023125"/>
    </source>
</evidence>
<dbReference type="InterPro" id="IPR036955">
    <property type="entry name" value="AP2/ERF_dom_sf"/>
</dbReference>
<name>A0A0D6QR53_ARACU</name>
<dbReference type="InterPro" id="IPR016177">
    <property type="entry name" value="DNA-bd_dom_sf"/>
</dbReference>
<organism evidence="7">
    <name type="scientific">Araucaria cunninghamii</name>
    <name type="common">Hoop pine</name>
    <name type="synonym">Moreton Bay pine</name>
    <dbReference type="NCBI Taxonomy" id="56994"/>
    <lineage>
        <taxon>Eukaryota</taxon>
        <taxon>Viridiplantae</taxon>
        <taxon>Streptophyta</taxon>
        <taxon>Embryophyta</taxon>
        <taxon>Tracheophyta</taxon>
        <taxon>Spermatophyta</taxon>
        <taxon>Pinopsida</taxon>
        <taxon>Pinidae</taxon>
        <taxon>Conifers II</taxon>
        <taxon>Araucariales</taxon>
        <taxon>Araucariaceae</taxon>
        <taxon>Araucaria</taxon>
    </lineage>
</organism>
<accession>A0A0D6QR53</accession>
<protein>
    <recommendedName>
        <fullName evidence="6">AP2/ERF domain-containing protein</fullName>
    </recommendedName>
</protein>
<proteinExistence type="predicted"/>
<dbReference type="GO" id="GO:0005634">
    <property type="term" value="C:nucleus"/>
    <property type="evidence" value="ECO:0007669"/>
    <property type="project" value="UniProtKB-SubCell"/>
</dbReference>
<dbReference type="Gene3D" id="3.30.730.10">
    <property type="entry name" value="AP2/ERF domain"/>
    <property type="match status" value="1"/>
</dbReference>
<keyword evidence="5" id="KW-0539">Nucleus</keyword>
<dbReference type="EMBL" id="GCKF01047768">
    <property type="protein sequence ID" value="JAG93167.1"/>
    <property type="molecule type" value="Transcribed_RNA"/>
</dbReference>
<dbReference type="PRINTS" id="PR00367">
    <property type="entry name" value="ETHRSPELEMNT"/>
</dbReference>
<keyword evidence="2" id="KW-0805">Transcription regulation</keyword>
<dbReference type="PANTHER" id="PTHR31190">
    <property type="entry name" value="DNA-BINDING DOMAIN"/>
    <property type="match status" value="1"/>
</dbReference>
<dbReference type="GO" id="GO:0003677">
    <property type="term" value="F:DNA binding"/>
    <property type="evidence" value="ECO:0007669"/>
    <property type="project" value="UniProtKB-KW"/>
</dbReference>
<dbReference type="AlphaFoldDB" id="A0A0D6QR53"/>
<dbReference type="PROSITE" id="PS51032">
    <property type="entry name" value="AP2_ERF"/>
    <property type="match status" value="1"/>
</dbReference>
<evidence type="ECO:0000256" key="4">
    <source>
        <dbReference type="ARBA" id="ARBA00023163"/>
    </source>
</evidence>
<feature type="domain" description="AP2/ERF" evidence="6">
    <location>
        <begin position="195"/>
        <end position="253"/>
    </location>
</feature>
<dbReference type="SMART" id="SM00380">
    <property type="entry name" value="AP2"/>
    <property type="match status" value="1"/>
</dbReference>
<sequence>MIGLDQIRSILFDEFDADLDFQASIEALATYAMGDCSSFKDDGDEDEKFVRSALADGEGCDTETEFAFSVSGSCGIPTEGAVSVTGSARVSRPPRPALSINVPRRDLLAWWPRSAVPVRSPCLSGAWDTLPLDENDSEDMMLYGVLKEASAKGWVPETPKEATAKLVERREIVVRQETETGTAAAAGKKKVGGRHYRGVRQRPWGKFAAEIRDSAKQGTRVWLGTFNTAEEAALAYDLAAYNMRGSKALLNFPLQINTSGNNNNTPAMTSVKPSPEVKCNTAALTSVKTSVEVKFENVQSHEVVKSEGLGNVCGKKREREVESEAENRRCKAKGEEFTEMEFQEFFSKMIASPLTPTALNFFNCAGQLMVN</sequence>
<comment type="subcellular location">
    <subcellularLocation>
        <location evidence="1">Nucleus</location>
    </subcellularLocation>
</comment>
<dbReference type="InterPro" id="IPR001471">
    <property type="entry name" value="AP2/ERF_dom"/>
</dbReference>
<reference evidence="7" key="1">
    <citation type="submission" date="2015-03" db="EMBL/GenBank/DDBJ databases">
        <title>A transcriptome of Araucaria cunninghamii, an australian fine timber species.</title>
        <authorList>
            <person name="Jing Yi C.J.Y."/>
            <person name="Yin San L.Y.S."/>
            <person name="Abdul Karim S.S."/>
            <person name="Wan Azmi N.N."/>
            <person name="Hercus R.R."/>
            <person name="Croft L.L."/>
        </authorList>
    </citation>
    <scope>NUCLEOTIDE SEQUENCE</scope>
    <source>
        <strain evidence="7">MI0301</strain>
        <tissue evidence="7">Leaf</tissue>
    </source>
</reference>
<dbReference type="PANTHER" id="PTHR31190:SF374">
    <property type="entry name" value="AP2_ERF DOMAIN-CONTAINING PROTEIN"/>
    <property type="match status" value="1"/>
</dbReference>
<evidence type="ECO:0000259" key="6">
    <source>
        <dbReference type="PROSITE" id="PS51032"/>
    </source>
</evidence>
<evidence type="ECO:0000256" key="1">
    <source>
        <dbReference type="ARBA" id="ARBA00004123"/>
    </source>
</evidence>
<dbReference type="CDD" id="cd00018">
    <property type="entry name" value="AP2"/>
    <property type="match status" value="1"/>
</dbReference>
<dbReference type="InterPro" id="IPR044808">
    <property type="entry name" value="ERF_plant"/>
</dbReference>
<dbReference type="FunFam" id="3.30.730.10:FF:000001">
    <property type="entry name" value="Ethylene-responsive transcription factor 2"/>
    <property type="match status" value="1"/>
</dbReference>
<dbReference type="GO" id="GO:0009873">
    <property type="term" value="P:ethylene-activated signaling pathway"/>
    <property type="evidence" value="ECO:0007669"/>
    <property type="project" value="InterPro"/>
</dbReference>
<dbReference type="Pfam" id="PF00847">
    <property type="entry name" value="AP2"/>
    <property type="match status" value="1"/>
</dbReference>
<dbReference type="SUPFAM" id="SSF54171">
    <property type="entry name" value="DNA-binding domain"/>
    <property type="match status" value="1"/>
</dbReference>
<evidence type="ECO:0000256" key="5">
    <source>
        <dbReference type="ARBA" id="ARBA00023242"/>
    </source>
</evidence>
<keyword evidence="4" id="KW-0804">Transcription</keyword>
<dbReference type="GO" id="GO:0003700">
    <property type="term" value="F:DNA-binding transcription factor activity"/>
    <property type="evidence" value="ECO:0007669"/>
    <property type="project" value="InterPro"/>
</dbReference>
<keyword evidence="3" id="KW-0238">DNA-binding</keyword>
<evidence type="ECO:0000256" key="2">
    <source>
        <dbReference type="ARBA" id="ARBA00023015"/>
    </source>
</evidence>
<evidence type="ECO:0000313" key="7">
    <source>
        <dbReference type="EMBL" id="JAG93167.1"/>
    </source>
</evidence>